<gene>
    <name evidence="3" type="ORF">F971_01762</name>
</gene>
<dbReference type="InterPro" id="IPR029476">
    <property type="entry name" value="DNase_NucA_NucB"/>
</dbReference>
<evidence type="ECO:0000313" key="3">
    <source>
        <dbReference type="EMBL" id="ENU92775.1"/>
    </source>
</evidence>
<evidence type="ECO:0000313" key="4">
    <source>
        <dbReference type="Proteomes" id="UP000013049"/>
    </source>
</evidence>
<dbReference type="HOGENOM" id="CLU_747373_0_0_6"/>
<evidence type="ECO:0000256" key="1">
    <source>
        <dbReference type="SAM" id="SignalP"/>
    </source>
</evidence>
<organism evidence="3 4">
    <name type="scientific">Acinetobacter vivianii</name>
    <dbReference type="NCBI Taxonomy" id="1776742"/>
    <lineage>
        <taxon>Bacteria</taxon>
        <taxon>Pseudomonadati</taxon>
        <taxon>Pseudomonadota</taxon>
        <taxon>Gammaproteobacteria</taxon>
        <taxon>Moraxellales</taxon>
        <taxon>Moraxellaceae</taxon>
        <taxon>Acinetobacter</taxon>
    </lineage>
</organism>
<sequence length="353" mass="38221">MLNITKYIMAISALFIASSSYAASALDVSPICKTVGKDLDSFISRGSHCLMSEQREIALTDAQGLNVGTAKVTAYVYSDNPKNALTWTYKYKLRTQIIGKPGESLKVRPELYCYECTVKTVYGNPINLVNGLSAESITTFTPSKASLATSNPLFLSPSVSFQVAKVKESFDNAGYLDPGLYNPSVRCDIGKAKLNTQGCVYPNAPAIMTTIKLTDPDVDESAKHIKEAFLAGKPGEFIASAPNSLFRTSNSTPLHRLRDAGKRKEHRAISVKNCKAKYGPTVGSKCFFTGDSDEVATDCDCDEFPFAATVEGGADASVKKIDASDNRRAGARLGAFFSAERVLDQDEFFLKVD</sequence>
<dbReference type="eggNOG" id="ENOG5032DIB">
    <property type="taxonomic scope" value="Bacteria"/>
</dbReference>
<reference evidence="3 4" key="1">
    <citation type="submission" date="2013-02" db="EMBL/GenBank/DDBJ databases">
        <title>The Genome Sequence of Acinetobacter sp. NIPH 758.</title>
        <authorList>
            <consortium name="The Broad Institute Genome Sequencing Platform"/>
            <consortium name="The Broad Institute Genome Sequencing Center for Infectious Disease"/>
            <person name="Cerqueira G."/>
            <person name="Feldgarden M."/>
            <person name="Courvalin P."/>
            <person name="Perichon B."/>
            <person name="Grillot-Courvalin C."/>
            <person name="Clermont D."/>
            <person name="Rocha E."/>
            <person name="Yoon E.-J."/>
            <person name="Nemec A."/>
            <person name="Walker B."/>
            <person name="Young S.K."/>
            <person name="Zeng Q."/>
            <person name="Gargeya S."/>
            <person name="Fitzgerald M."/>
            <person name="Haas B."/>
            <person name="Abouelleil A."/>
            <person name="Alvarado L."/>
            <person name="Arachchi H.M."/>
            <person name="Berlin A.M."/>
            <person name="Chapman S.B."/>
            <person name="Dewar J."/>
            <person name="Goldberg J."/>
            <person name="Griggs A."/>
            <person name="Gujja S."/>
            <person name="Hansen M."/>
            <person name="Howarth C."/>
            <person name="Imamovic A."/>
            <person name="Larimer J."/>
            <person name="McCowan C."/>
            <person name="Murphy C."/>
            <person name="Neiman D."/>
            <person name="Pearson M."/>
            <person name="Priest M."/>
            <person name="Roberts A."/>
            <person name="Saif S."/>
            <person name="Shea T."/>
            <person name="Sisk P."/>
            <person name="Sykes S."/>
            <person name="Wortman J."/>
            <person name="Nusbaum C."/>
            <person name="Birren B."/>
        </authorList>
    </citation>
    <scope>NUCLEOTIDE SEQUENCE [LARGE SCALE GENOMIC DNA]</scope>
    <source>
        <strain evidence="3 4">NIPH 758</strain>
    </source>
</reference>
<dbReference type="EMBL" id="APPC01000016">
    <property type="protein sequence ID" value="ENU92775.1"/>
    <property type="molecule type" value="Genomic_DNA"/>
</dbReference>
<dbReference type="Proteomes" id="UP000013049">
    <property type="component" value="Unassembled WGS sequence"/>
</dbReference>
<evidence type="ECO:0000259" key="2">
    <source>
        <dbReference type="Pfam" id="PF14040"/>
    </source>
</evidence>
<keyword evidence="1" id="KW-0732">Signal</keyword>
<accession>N8UZG9</accession>
<dbReference type="Pfam" id="PF14040">
    <property type="entry name" value="DNase_NucA_NucB"/>
    <property type="match status" value="1"/>
</dbReference>
<feature type="domain" description="Deoxyribonuclease NucA/NucB" evidence="2">
    <location>
        <begin position="298"/>
        <end position="348"/>
    </location>
</feature>
<name>N8UZG9_9GAMM</name>
<feature type="chain" id="PRO_5004133575" description="Deoxyribonuclease NucA/NucB domain-containing protein" evidence="1">
    <location>
        <begin position="23"/>
        <end position="353"/>
    </location>
</feature>
<proteinExistence type="predicted"/>
<protein>
    <recommendedName>
        <fullName evidence="2">Deoxyribonuclease NucA/NucB domain-containing protein</fullName>
    </recommendedName>
</protein>
<dbReference type="PATRIC" id="fig|1217712.3.peg.1690"/>
<dbReference type="AlphaFoldDB" id="N8UZG9"/>
<dbReference type="RefSeq" id="WP_004771059.1">
    <property type="nucleotide sequence ID" value="NZ_KB849357.1"/>
</dbReference>
<feature type="signal peptide" evidence="1">
    <location>
        <begin position="1"/>
        <end position="22"/>
    </location>
</feature>
<comment type="caution">
    <text evidence="3">The sequence shown here is derived from an EMBL/GenBank/DDBJ whole genome shotgun (WGS) entry which is preliminary data.</text>
</comment>